<gene>
    <name evidence="1" type="ORF">DFA_09125</name>
</gene>
<evidence type="ECO:0000313" key="1">
    <source>
        <dbReference type="EMBL" id="EGG16578.1"/>
    </source>
</evidence>
<dbReference type="AlphaFoldDB" id="F4Q6R8"/>
<dbReference type="EMBL" id="GL883023">
    <property type="protein sequence ID" value="EGG16578.1"/>
    <property type="molecule type" value="Genomic_DNA"/>
</dbReference>
<proteinExistence type="predicted"/>
<protein>
    <submittedName>
        <fullName evidence="1">Uncharacterized protein</fullName>
    </submittedName>
</protein>
<dbReference type="Proteomes" id="UP000007797">
    <property type="component" value="Unassembled WGS sequence"/>
</dbReference>
<dbReference type="GeneID" id="14868575"/>
<evidence type="ECO:0000313" key="2">
    <source>
        <dbReference type="Proteomes" id="UP000007797"/>
    </source>
</evidence>
<organism evidence="1 2">
    <name type="scientific">Cavenderia fasciculata</name>
    <name type="common">Slime mold</name>
    <name type="synonym">Dictyostelium fasciculatum</name>
    <dbReference type="NCBI Taxonomy" id="261658"/>
    <lineage>
        <taxon>Eukaryota</taxon>
        <taxon>Amoebozoa</taxon>
        <taxon>Evosea</taxon>
        <taxon>Eumycetozoa</taxon>
        <taxon>Dictyostelia</taxon>
        <taxon>Acytosteliales</taxon>
        <taxon>Cavenderiaceae</taxon>
        <taxon>Cavenderia</taxon>
    </lineage>
</organism>
<name>F4Q6R8_CACFS</name>
<sequence>MDLEATRKERTEVICSWFPQYYNADLEKEIEKENESSNLSQETVTVTAQKTILEQEPPRQFKYSK</sequence>
<accession>F4Q6R8</accession>
<dbReference type="RefSeq" id="XP_004354978.1">
    <property type="nucleotide sequence ID" value="XM_004354926.1"/>
</dbReference>
<dbReference type="KEGG" id="dfa:DFA_09125"/>
<keyword evidence="2" id="KW-1185">Reference proteome</keyword>
<reference evidence="2" key="1">
    <citation type="journal article" date="2011" name="Genome Res.">
        <title>Phylogeny-wide analysis of social amoeba genomes highlights ancient origins for complex intercellular communication.</title>
        <authorList>
            <person name="Heidel A.J."/>
            <person name="Lawal H.M."/>
            <person name="Felder M."/>
            <person name="Schilde C."/>
            <person name="Helps N.R."/>
            <person name="Tunggal B."/>
            <person name="Rivero F."/>
            <person name="John U."/>
            <person name="Schleicher M."/>
            <person name="Eichinger L."/>
            <person name="Platzer M."/>
            <person name="Noegel A.A."/>
            <person name="Schaap P."/>
            <person name="Gloeckner G."/>
        </authorList>
    </citation>
    <scope>NUCLEOTIDE SEQUENCE [LARGE SCALE GENOMIC DNA]</scope>
    <source>
        <strain evidence="2">SH3</strain>
    </source>
</reference>